<sequence length="67" mass="7957">MTHPVSVGQYICELNVPAQSHNNFRAMWQPLHFLYSFFTAIRHSISSSRIVGERESHRKDTDRLHRY</sequence>
<dbReference type="EMBL" id="JRES01000611">
    <property type="protein sequence ID" value="KNC29880.1"/>
    <property type="molecule type" value="Genomic_DNA"/>
</dbReference>
<comment type="caution">
    <text evidence="1">The sequence shown here is derived from an EMBL/GenBank/DDBJ whole genome shotgun (WGS) entry which is preliminary data.</text>
</comment>
<evidence type="ECO:0000313" key="1">
    <source>
        <dbReference type="EMBL" id="KNC29880.1"/>
    </source>
</evidence>
<proteinExistence type="predicted"/>
<dbReference type="AlphaFoldDB" id="A0A0L0CCB0"/>
<evidence type="ECO:0000313" key="2">
    <source>
        <dbReference type="Proteomes" id="UP000037069"/>
    </source>
</evidence>
<keyword evidence="2" id="KW-1185">Reference proteome</keyword>
<organism evidence="1 2">
    <name type="scientific">Lucilia cuprina</name>
    <name type="common">Green bottle fly</name>
    <name type="synonym">Australian sheep blowfly</name>
    <dbReference type="NCBI Taxonomy" id="7375"/>
    <lineage>
        <taxon>Eukaryota</taxon>
        <taxon>Metazoa</taxon>
        <taxon>Ecdysozoa</taxon>
        <taxon>Arthropoda</taxon>
        <taxon>Hexapoda</taxon>
        <taxon>Insecta</taxon>
        <taxon>Pterygota</taxon>
        <taxon>Neoptera</taxon>
        <taxon>Endopterygota</taxon>
        <taxon>Diptera</taxon>
        <taxon>Brachycera</taxon>
        <taxon>Muscomorpha</taxon>
        <taxon>Oestroidea</taxon>
        <taxon>Calliphoridae</taxon>
        <taxon>Luciliinae</taxon>
        <taxon>Lucilia</taxon>
    </lineage>
</organism>
<accession>A0A0L0CCB0</accession>
<name>A0A0L0CCB0_LUCCU</name>
<reference evidence="1 2" key="1">
    <citation type="journal article" date="2015" name="Nat. Commun.">
        <title>Lucilia cuprina genome unlocks parasitic fly biology to underpin future interventions.</title>
        <authorList>
            <person name="Anstead C.A."/>
            <person name="Korhonen P.K."/>
            <person name="Young N.D."/>
            <person name="Hall R.S."/>
            <person name="Jex A.R."/>
            <person name="Murali S.C."/>
            <person name="Hughes D.S."/>
            <person name="Lee S.F."/>
            <person name="Perry T."/>
            <person name="Stroehlein A.J."/>
            <person name="Ansell B.R."/>
            <person name="Breugelmans B."/>
            <person name="Hofmann A."/>
            <person name="Qu J."/>
            <person name="Dugan S."/>
            <person name="Lee S.L."/>
            <person name="Chao H."/>
            <person name="Dinh H."/>
            <person name="Han Y."/>
            <person name="Doddapaneni H.V."/>
            <person name="Worley K.C."/>
            <person name="Muzny D.M."/>
            <person name="Ioannidis P."/>
            <person name="Waterhouse R.M."/>
            <person name="Zdobnov E.M."/>
            <person name="James P.J."/>
            <person name="Bagnall N.H."/>
            <person name="Kotze A.C."/>
            <person name="Gibbs R.A."/>
            <person name="Richards S."/>
            <person name="Batterham P."/>
            <person name="Gasser R.B."/>
        </authorList>
    </citation>
    <scope>NUCLEOTIDE SEQUENCE [LARGE SCALE GENOMIC DNA]</scope>
    <source>
        <strain evidence="1 2">LS</strain>
        <tissue evidence="1">Full body</tissue>
    </source>
</reference>
<gene>
    <name evidence="1" type="ORF">FF38_13498</name>
</gene>
<dbReference type="Proteomes" id="UP000037069">
    <property type="component" value="Unassembled WGS sequence"/>
</dbReference>
<protein>
    <submittedName>
        <fullName evidence="1">Uncharacterized protein</fullName>
    </submittedName>
</protein>